<dbReference type="EMBL" id="BAABEY010000018">
    <property type="protein sequence ID" value="GAA4437643.1"/>
    <property type="molecule type" value="Genomic_DNA"/>
</dbReference>
<evidence type="ECO:0008006" key="3">
    <source>
        <dbReference type="Google" id="ProtNLM"/>
    </source>
</evidence>
<evidence type="ECO:0000313" key="1">
    <source>
        <dbReference type="EMBL" id="GAA4437643.1"/>
    </source>
</evidence>
<gene>
    <name evidence="1" type="ORF">GCM10023091_17150</name>
</gene>
<organism evidence="1 2">
    <name type="scientific">Ravibacter arvi</name>
    <dbReference type="NCBI Taxonomy" id="2051041"/>
    <lineage>
        <taxon>Bacteria</taxon>
        <taxon>Pseudomonadati</taxon>
        <taxon>Bacteroidota</taxon>
        <taxon>Cytophagia</taxon>
        <taxon>Cytophagales</taxon>
        <taxon>Spirosomataceae</taxon>
        <taxon>Ravibacter</taxon>
    </lineage>
</organism>
<comment type="caution">
    <text evidence="1">The sequence shown here is derived from an EMBL/GenBank/DDBJ whole genome shotgun (WGS) entry which is preliminary data.</text>
</comment>
<dbReference type="SUPFAM" id="SSF53335">
    <property type="entry name" value="S-adenosyl-L-methionine-dependent methyltransferases"/>
    <property type="match status" value="1"/>
</dbReference>
<keyword evidence="2" id="KW-1185">Reference proteome</keyword>
<sequence length="206" mass="23788">MNIFQKIWVAFLQKPHSKWQLRNYARNKPVKLVVGACYTYFPGWIHSDVDTLDILKKENWEKYFTPGSIDIILAEHVWEHLTPEQGRLGFANCFAFLKPGGFLRIAVPDGFHASPEYIERVRPGGTGEGADDHKLLYDYRLITKELEKVGFEVSPLEYFDEQKVFHQNPWDPGDGFIGRSAKFDKRNQDGKLVYTSLLVDAVKPVR</sequence>
<accession>A0ABP8LV21</accession>
<dbReference type="RefSeq" id="WP_345028015.1">
    <property type="nucleotide sequence ID" value="NZ_BAABEY010000018.1"/>
</dbReference>
<proteinExistence type="predicted"/>
<dbReference type="InterPro" id="IPR029063">
    <property type="entry name" value="SAM-dependent_MTases_sf"/>
</dbReference>
<evidence type="ECO:0000313" key="2">
    <source>
        <dbReference type="Proteomes" id="UP001501508"/>
    </source>
</evidence>
<dbReference type="Gene3D" id="3.40.50.150">
    <property type="entry name" value="Vaccinia Virus protein VP39"/>
    <property type="match status" value="1"/>
</dbReference>
<reference evidence="2" key="1">
    <citation type="journal article" date="2019" name="Int. J. Syst. Evol. Microbiol.">
        <title>The Global Catalogue of Microorganisms (GCM) 10K type strain sequencing project: providing services to taxonomists for standard genome sequencing and annotation.</title>
        <authorList>
            <consortium name="The Broad Institute Genomics Platform"/>
            <consortium name="The Broad Institute Genome Sequencing Center for Infectious Disease"/>
            <person name="Wu L."/>
            <person name="Ma J."/>
        </authorList>
    </citation>
    <scope>NUCLEOTIDE SEQUENCE [LARGE SCALE GENOMIC DNA]</scope>
    <source>
        <strain evidence="2">JCM 31920</strain>
    </source>
</reference>
<name>A0ABP8LV21_9BACT</name>
<protein>
    <recommendedName>
        <fullName evidence="3">Methyltransferase type 11 domain-containing protein</fullName>
    </recommendedName>
</protein>
<dbReference type="Proteomes" id="UP001501508">
    <property type="component" value="Unassembled WGS sequence"/>
</dbReference>